<evidence type="ECO:0000259" key="4">
    <source>
        <dbReference type="Pfam" id="PF03358"/>
    </source>
</evidence>
<sequence>MKLVGLSGSLTPLSKTYITLAEALKFAGNYDETIQTELINLRDYEIQFCDGRDPAAYEGDTKKVIDQIVDADALLFGSPIYRGSISGVLKNVFDVIPNDSLRGKVVGFVATGGTYHHYLAIEHQLKPLAGYFKAHVVPGNVYAHNEHFENKQLVDEGIRSRLQELVISVVQLTASTQGIATGAREPIIPRQSLAQS</sequence>
<gene>
    <name evidence="5" type="ORF">FN924_14655</name>
</gene>
<dbReference type="SUPFAM" id="SSF52218">
    <property type="entry name" value="Flavoproteins"/>
    <property type="match status" value="1"/>
</dbReference>
<accession>A0A516KIU7</accession>
<dbReference type="Pfam" id="PF03358">
    <property type="entry name" value="FMN_red"/>
    <property type="match status" value="1"/>
</dbReference>
<dbReference type="Gene3D" id="3.40.50.360">
    <property type="match status" value="1"/>
</dbReference>
<keyword evidence="1" id="KW-0285">Flavoprotein</keyword>
<evidence type="ECO:0000256" key="3">
    <source>
        <dbReference type="ARBA" id="ARBA00023002"/>
    </source>
</evidence>
<keyword evidence="3" id="KW-0560">Oxidoreductase</keyword>
<dbReference type="PANTHER" id="PTHR43408">
    <property type="entry name" value="FMN REDUCTASE (NADPH)"/>
    <property type="match status" value="1"/>
</dbReference>
<evidence type="ECO:0000313" key="6">
    <source>
        <dbReference type="Proteomes" id="UP000315215"/>
    </source>
</evidence>
<dbReference type="InterPro" id="IPR005025">
    <property type="entry name" value="FMN_Rdtase-like_dom"/>
</dbReference>
<dbReference type="KEGG" id="aqt:FN924_14655"/>
<keyword evidence="2" id="KW-0288">FMN</keyword>
<dbReference type="OrthoDB" id="1643408at2"/>
<dbReference type="GO" id="GO:0016491">
    <property type="term" value="F:oxidoreductase activity"/>
    <property type="evidence" value="ECO:0007669"/>
    <property type="project" value="UniProtKB-KW"/>
</dbReference>
<keyword evidence="6" id="KW-1185">Reference proteome</keyword>
<dbReference type="EMBL" id="CP041666">
    <property type="protein sequence ID" value="QDP41315.1"/>
    <property type="molecule type" value="Genomic_DNA"/>
</dbReference>
<evidence type="ECO:0000256" key="2">
    <source>
        <dbReference type="ARBA" id="ARBA00022643"/>
    </source>
</evidence>
<evidence type="ECO:0000313" key="5">
    <source>
        <dbReference type="EMBL" id="QDP41315.1"/>
    </source>
</evidence>
<evidence type="ECO:0000256" key="1">
    <source>
        <dbReference type="ARBA" id="ARBA00022630"/>
    </source>
</evidence>
<protein>
    <submittedName>
        <fullName evidence="5">NAD(P)H-dependent oxidoreductase</fullName>
    </submittedName>
</protein>
<organism evidence="5 6">
    <name type="scientific">Radiobacillus deserti</name>
    <dbReference type="NCBI Taxonomy" id="2594883"/>
    <lineage>
        <taxon>Bacteria</taxon>
        <taxon>Bacillati</taxon>
        <taxon>Bacillota</taxon>
        <taxon>Bacilli</taxon>
        <taxon>Bacillales</taxon>
        <taxon>Bacillaceae</taxon>
        <taxon>Radiobacillus</taxon>
    </lineage>
</organism>
<feature type="domain" description="NADPH-dependent FMN reductase-like" evidence="4">
    <location>
        <begin position="1"/>
        <end position="145"/>
    </location>
</feature>
<dbReference type="AlphaFoldDB" id="A0A516KIU7"/>
<dbReference type="RefSeq" id="WP_143895736.1">
    <property type="nucleotide sequence ID" value="NZ_CP041666.1"/>
</dbReference>
<proteinExistence type="predicted"/>
<name>A0A516KIU7_9BACI</name>
<dbReference type="InterPro" id="IPR029039">
    <property type="entry name" value="Flavoprotein-like_sf"/>
</dbReference>
<reference evidence="5 6" key="1">
    <citation type="submission" date="2019-07" db="EMBL/GenBank/DDBJ databases">
        <authorList>
            <person name="Li J."/>
        </authorList>
    </citation>
    <scope>NUCLEOTIDE SEQUENCE [LARGE SCALE GENOMIC DNA]</scope>
    <source>
        <strain evidence="5 6">TKL69</strain>
    </source>
</reference>
<dbReference type="Proteomes" id="UP000315215">
    <property type="component" value="Chromosome"/>
</dbReference>
<dbReference type="PANTHER" id="PTHR43408:SF2">
    <property type="entry name" value="FMN REDUCTASE (NADPH)"/>
    <property type="match status" value="1"/>
</dbReference>
<dbReference type="InterPro" id="IPR051814">
    <property type="entry name" value="NAD(P)H-dep_FMN_reductase"/>
</dbReference>